<keyword evidence="1" id="KW-0732">Signal</keyword>
<feature type="signal peptide" evidence="1">
    <location>
        <begin position="1"/>
        <end position="19"/>
    </location>
</feature>
<dbReference type="AlphaFoldDB" id="A0A514CMW3"/>
<accession>A0A514CMW3</accession>
<feature type="chain" id="PRO_5022083704" evidence="1">
    <location>
        <begin position="20"/>
        <end position="1187"/>
    </location>
</feature>
<dbReference type="KEGG" id="echi:FKX85_19680"/>
<dbReference type="EMBL" id="CP041253">
    <property type="protein sequence ID" value="QDH81130.1"/>
    <property type="molecule type" value="Genomic_DNA"/>
</dbReference>
<evidence type="ECO:0000256" key="1">
    <source>
        <dbReference type="SAM" id="SignalP"/>
    </source>
</evidence>
<organism evidence="2 3">
    <name type="scientific">Echinicola soli</name>
    <dbReference type="NCBI Taxonomy" id="2591634"/>
    <lineage>
        <taxon>Bacteria</taxon>
        <taxon>Pseudomonadati</taxon>
        <taxon>Bacteroidota</taxon>
        <taxon>Cytophagia</taxon>
        <taxon>Cytophagales</taxon>
        <taxon>Cyclobacteriaceae</taxon>
        <taxon>Echinicola</taxon>
    </lineage>
</organism>
<keyword evidence="3" id="KW-1185">Reference proteome</keyword>
<dbReference type="RefSeq" id="WP_141616345.1">
    <property type="nucleotide sequence ID" value="NZ_CP041253.1"/>
</dbReference>
<sequence length="1187" mass="126422">MKRVILLAFCLVMGSTAMAQVGVGTEDPNTSSQLEVVSSDRGVLIPRVALEDITDGSTITEGNVESLLVFNITENDMIVPGYYYWFDGKWRRLAWSGGSAAANNMLVYDQEADRFYYNDNDGELVPMDLSALFNETVSSLENNGDGRFTYTDEQGNESMIDIPAVVATNISENGNVYDEIMQLLEDDFGNVTYNQADGTFSYIDDTGTEQVIDWSDFNTVNNSFTVENDSLTVTDSEGGKIQLSLEEVANNSAFVTTIANNSDFIDEITQLLEDDFGNVTYNQADGTFSYIDGTGTEQPIDWSDFNTVNNSFTVENDSLTVTDSEGGKIQLSLEEVANNSAFVTTITNNNDFIDEITQLLEEDFGNVTYNQADGTFSYIDDTGTEQPIDWSDFNTVNNSFTVENDSLTVTDSEGGKIQLSLEEVANNSAFVTTITNNNDFIDEITQLLEEDFGNVTYNQADGTFSYIDDTGTEQPIDWSDFNTVNTSFTVENDSLTVTDSEGDKVQLSLEEVANNSSFVTTIANNNDFIDEITQLLEEDFGNVTYNQADGTFSYIDDTGTEQPIDWSDFNTVNTSFTVENDSLTVTDSEGAKVQVSMDEIANNSRFITTLTSNSDFIEEIETIIAASSDELIDNGDGTFTHTAVDGTAVIIDANTTTVTDNGDGSYTFTDGSGTSLATVETSASTNGYDNTTSGLSSENVQDALDEIATELAGTTDELVDNGDGTFTHTAVDGTAVIIDANTTTVTDNGDGSYTFTDGSGTSLATVETSASTNGYDNTTSGLSSENVQDALDEIATELAGTTDELVDNGDGTFTHTAVDGTAVIIDANTTTVTDNGDGSYTFTDGSGTSLATVETSASTNGYDNTTSGLSSENVQDALDEIATELAGTTDELVDNGDGTFTHTAVDGTAVIIDANTTTVTDNGDGSYTFTDGSGTSLATVETSASTNGYDNTTSGLSSENVQDALDEIATELAGTTDELVDNGDGTFTHTAVDGTAVIIDANTTTVTDNGDGSYTFTDGSGTSLATVETSASTNGYDNTTSGLSSENVQDALDEIATELAGTTDELVDNGDGTFTHTAVDGTIEEIKATMPKFFYMPSIIFDTSVTGAFTRDLHQDYMDQFSGPMVSSPGAASAVPTLPATELEYHITYYDTDVFANVQLDANGVLTYEVIGNASPASFMNIVFVVK</sequence>
<evidence type="ECO:0000313" key="3">
    <source>
        <dbReference type="Proteomes" id="UP000316614"/>
    </source>
</evidence>
<dbReference type="OrthoDB" id="9765957at2"/>
<dbReference type="Proteomes" id="UP000316614">
    <property type="component" value="Chromosome"/>
</dbReference>
<reference evidence="2 3" key="1">
    <citation type="submission" date="2019-06" db="EMBL/GenBank/DDBJ databases">
        <title>Echinicola alkalisoli sp. nov. isolated from saline soil.</title>
        <authorList>
            <person name="Sun J.-Q."/>
            <person name="Xu L."/>
        </authorList>
    </citation>
    <scope>NUCLEOTIDE SEQUENCE [LARGE SCALE GENOMIC DNA]</scope>
    <source>
        <strain evidence="2 3">LN3S3</strain>
    </source>
</reference>
<gene>
    <name evidence="2" type="ORF">FKX85_19680</name>
</gene>
<protein>
    <submittedName>
        <fullName evidence="2">Uncharacterized protein</fullName>
    </submittedName>
</protein>
<proteinExistence type="predicted"/>
<evidence type="ECO:0000313" key="2">
    <source>
        <dbReference type="EMBL" id="QDH81130.1"/>
    </source>
</evidence>
<name>A0A514CMW3_9BACT</name>